<evidence type="ECO:0008006" key="3">
    <source>
        <dbReference type="Google" id="ProtNLM"/>
    </source>
</evidence>
<proteinExistence type="predicted"/>
<comment type="caution">
    <text evidence="1">The sequence shown here is derived from an EMBL/GenBank/DDBJ whole genome shotgun (WGS) entry which is preliminary data.</text>
</comment>
<protein>
    <recommendedName>
        <fullName evidence="3">Secreted protein</fullName>
    </recommendedName>
</protein>
<keyword evidence="2" id="KW-1185">Reference proteome</keyword>
<name>A0ABV0TWV4_9TELE</name>
<reference evidence="1 2" key="1">
    <citation type="submission" date="2021-06" db="EMBL/GenBank/DDBJ databases">
        <authorList>
            <person name="Palmer J.M."/>
        </authorList>
    </citation>
    <scope>NUCLEOTIDE SEQUENCE [LARGE SCALE GENOMIC DNA]</scope>
    <source>
        <strain evidence="2">if_2019</strain>
        <tissue evidence="1">Muscle</tissue>
    </source>
</reference>
<evidence type="ECO:0000313" key="2">
    <source>
        <dbReference type="Proteomes" id="UP001482620"/>
    </source>
</evidence>
<sequence length="107" mass="11698">MFCNSNQLHSVHLHHAISLPVSPAACPIYTLLFCLFLAETLILTGHSSAVYAKSIYQAFAAKLVHARICHLQPAVSSRFVLFKNLVTHHARLLPACLHSGVHSKTAS</sequence>
<dbReference type="EMBL" id="JAHRIQ010048853">
    <property type="protein sequence ID" value="MEQ2237393.1"/>
    <property type="molecule type" value="Genomic_DNA"/>
</dbReference>
<evidence type="ECO:0000313" key="1">
    <source>
        <dbReference type="EMBL" id="MEQ2237393.1"/>
    </source>
</evidence>
<gene>
    <name evidence="1" type="ORF">ILYODFUR_022645</name>
</gene>
<accession>A0ABV0TWV4</accession>
<dbReference type="Proteomes" id="UP001482620">
    <property type="component" value="Unassembled WGS sequence"/>
</dbReference>
<organism evidence="1 2">
    <name type="scientific">Ilyodon furcidens</name>
    <name type="common">goldbreast splitfin</name>
    <dbReference type="NCBI Taxonomy" id="33524"/>
    <lineage>
        <taxon>Eukaryota</taxon>
        <taxon>Metazoa</taxon>
        <taxon>Chordata</taxon>
        <taxon>Craniata</taxon>
        <taxon>Vertebrata</taxon>
        <taxon>Euteleostomi</taxon>
        <taxon>Actinopterygii</taxon>
        <taxon>Neopterygii</taxon>
        <taxon>Teleostei</taxon>
        <taxon>Neoteleostei</taxon>
        <taxon>Acanthomorphata</taxon>
        <taxon>Ovalentaria</taxon>
        <taxon>Atherinomorphae</taxon>
        <taxon>Cyprinodontiformes</taxon>
        <taxon>Goodeidae</taxon>
        <taxon>Ilyodon</taxon>
    </lineage>
</organism>